<protein>
    <submittedName>
        <fullName evidence="4">GNAT family N-acetyltransferase</fullName>
    </submittedName>
</protein>
<evidence type="ECO:0000256" key="1">
    <source>
        <dbReference type="ARBA" id="ARBA00022679"/>
    </source>
</evidence>
<keyword evidence="2" id="KW-0012">Acyltransferase</keyword>
<proteinExistence type="predicted"/>
<accession>A0AAU7T9X2</accession>
<reference evidence="4" key="1">
    <citation type="submission" date="2024-06" db="EMBL/GenBank/DDBJ databases">
        <title>Kribbella sp. strain HUAS MG21 genome sequences.</title>
        <authorList>
            <person name="Mo P."/>
        </authorList>
    </citation>
    <scope>NUCLEOTIDE SEQUENCE</scope>
    <source>
        <strain evidence="4">HUAS MG21</strain>
    </source>
</reference>
<dbReference type="InterPro" id="IPR016181">
    <property type="entry name" value="Acyl_CoA_acyltransferase"/>
</dbReference>
<organism evidence="4">
    <name type="scientific">Kribbella sp. HUAS MG21</name>
    <dbReference type="NCBI Taxonomy" id="3160966"/>
    <lineage>
        <taxon>Bacteria</taxon>
        <taxon>Bacillati</taxon>
        <taxon>Actinomycetota</taxon>
        <taxon>Actinomycetes</taxon>
        <taxon>Propionibacteriales</taxon>
        <taxon>Kribbellaceae</taxon>
        <taxon>Kribbella</taxon>
    </lineage>
</organism>
<evidence type="ECO:0000313" key="4">
    <source>
        <dbReference type="EMBL" id="XBV23540.1"/>
    </source>
</evidence>
<evidence type="ECO:0000256" key="2">
    <source>
        <dbReference type="ARBA" id="ARBA00023315"/>
    </source>
</evidence>
<dbReference type="RefSeq" id="WP_350276371.1">
    <property type="nucleotide sequence ID" value="NZ_CP158165.1"/>
</dbReference>
<feature type="domain" description="N-acetyltransferase" evidence="3">
    <location>
        <begin position="2"/>
        <end position="146"/>
    </location>
</feature>
<keyword evidence="1" id="KW-0808">Transferase</keyword>
<evidence type="ECO:0000259" key="3">
    <source>
        <dbReference type="PROSITE" id="PS51186"/>
    </source>
</evidence>
<dbReference type="AlphaFoldDB" id="A0AAU7T9X2"/>
<gene>
    <name evidence="4" type="ORF">ABN611_33850</name>
</gene>
<name>A0AAU7T9X2_9ACTN</name>
<dbReference type="GO" id="GO:0016747">
    <property type="term" value="F:acyltransferase activity, transferring groups other than amino-acyl groups"/>
    <property type="evidence" value="ECO:0007669"/>
    <property type="project" value="InterPro"/>
</dbReference>
<sequence>MLHIRPAQPADAAAISGLLHELGYPQDGTTAARIQAWAEDPAGTAYVADADGNLLGVIAVYVCPFFERTGSWARIVALVVAAQARGQGIGRRLVSAAESFAATKGCSRMEVTSADHRLDAHEFYRRTGYRKQTSQRFLRDLVASDR</sequence>
<dbReference type="EMBL" id="CP158165">
    <property type="protein sequence ID" value="XBV23540.1"/>
    <property type="molecule type" value="Genomic_DNA"/>
</dbReference>
<dbReference type="Pfam" id="PF00583">
    <property type="entry name" value="Acetyltransf_1"/>
    <property type="match status" value="1"/>
</dbReference>
<dbReference type="SUPFAM" id="SSF55729">
    <property type="entry name" value="Acyl-CoA N-acyltransferases (Nat)"/>
    <property type="match status" value="1"/>
</dbReference>
<dbReference type="PANTHER" id="PTHR43877">
    <property type="entry name" value="AMINOALKYLPHOSPHONATE N-ACETYLTRANSFERASE-RELATED-RELATED"/>
    <property type="match status" value="1"/>
</dbReference>
<dbReference type="InterPro" id="IPR000182">
    <property type="entry name" value="GNAT_dom"/>
</dbReference>
<dbReference type="InterPro" id="IPR050832">
    <property type="entry name" value="Bact_Acetyltransf"/>
</dbReference>
<dbReference type="CDD" id="cd04301">
    <property type="entry name" value="NAT_SF"/>
    <property type="match status" value="1"/>
</dbReference>
<dbReference type="PROSITE" id="PS51186">
    <property type="entry name" value="GNAT"/>
    <property type="match status" value="1"/>
</dbReference>
<dbReference type="Gene3D" id="3.40.630.30">
    <property type="match status" value="1"/>
</dbReference>